<keyword evidence="3" id="KW-1185">Reference proteome</keyword>
<organism evidence="2 3">
    <name type="scientific">Reticulomyxa filosa</name>
    <dbReference type="NCBI Taxonomy" id="46433"/>
    <lineage>
        <taxon>Eukaryota</taxon>
        <taxon>Sar</taxon>
        <taxon>Rhizaria</taxon>
        <taxon>Retaria</taxon>
        <taxon>Foraminifera</taxon>
        <taxon>Monothalamids</taxon>
        <taxon>Reticulomyxidae</taxon>
        <taxon>Reticulomyxa</taxon>
    </lineage>
</organism>
<protein>
    <submittedName>
        <fullName evidence="2">Uncharacterized protein</fullName>
    </submittedName>
</protein>
<gene>
    <name evidence="2" type="ORF">RFI_29752</name>
</gene>
<dbReference type="AlphaFoldDB" id="X6M213"/>
<evidence type="ECO:0000313" key="2">
    <source>
        <dbReference type="EMBL" id="ETO07641.1"/>
    </source>
</evidence>
<evidence type="ECO:0000256" key="1">
    <source>
        <dbReference type="SAM" id="Phobius"/>
    </source>
</evidence>
<keyword evidence="1" id="KW-1133">Transmembrane helix</keyword>
<sequence>MSINIVLEINIISHLLLFASFWYCTCSKDLYNFNIVVYIKRTTSIFIILFVKYFFLNQNTSKYLMKILFNIAFKINVLVGYKQFNCALKKNSIKIYKISLNALKEFFKFNGYNTSKTVQKFTKTNKRLKQLEKIIWVKEKFCKKIFIYSISGGHGRRNIEHAEALCKVLRDDQDCKSVEDVAEQTETDWEDVLKKVKLQTATKKRLFNAIKNISKKSNIPIPENNILKKKTEAKKLCWFPK</sequence>
<keyword evidence="1" id="KW-0812">Transmembrane</keyword>
<feature type="transmembrane region" description="Helical" evidence="1">
    <location>
        <begin position="35"/>
        <end position="55"/>
    </location>
</feature>
<feature type="transmembrane region" description="Helical" evidence="1">
    <location>
        <begin position="5"/>
        <end position="23"/>
    </location>
</feature>
<comment type="caution">
    <text evidence="2">The sequence shown here is derived from an EMBL/GenBank/DDBJ whole genome shotgun (WGS) entry which is preliminary data.</text>
</comment>
<name>X6M213_RETFI</name>
<keyword evidence="1" id="KW-0472">Membrane</keyword>
<dbReference type="EMBL" id="ASPP01025911">
    <property type="protein sequence ID" value="ETO07641.1"/>
    <property type="molecule type" value="Genomic_DNA"/>
</dbReference>
<evidence type="ECO:0000313" key="3">
    <source>
        <dbReference type="Proteomes" id="UP000023152"/>
    </source>
</evidence>
<accession>X6M213</accession>
<proteinExistence type="predicted"/>
<dbReference type="Proteomes" id="UP000023152">
    <property type="component" value="Unassembled WGS sequence"/>
</dbReference>
<reference evidence="2 3" key="1">
    <citation type="journal article" date="2013" name="Curr. Biol.">
        <title>The Genome of the Foraminiferan Reticulomyxa filosa.</title>
        <authorList>
            <person name="Glockner G."/>
            <person name="Hulsmann N."/>
            <person name="Schleicher M."/>
            <person name="Noegel A.A."/>
            <person name="Eichinger L."/>
            <person name="Gallinger C."/>
            <person name="Pawlowski J."/>
            <person name="Sierra R."/>
            <person name="Euteneuer U."/>
            <person name="Pillet L."/>
            <person name="Moustafa A."/>
            <person name="Platzer M."/>
            <person name="Groth M."/>
            <person name="Szafranski K."/>
            <person name="Schliwa M."/>
        </authorList>
    </citation>
    <scope>NUCLEOTIDE SEQUENCE [LARGE SCALE GENOMIC DNA]</scope>
</reference>